<dbReference type="RefSeq" id="WP_055285677.1">
    <property type="nucleotide sequence ID" value="NZ_CYYP01000004.1"/>
</dbReference>
<evidence type="ECO:0000313" key="1">
    <source>
        <dbReference type="EMBL" id="CUN73719.1"/>
    </source>
</evidence>
<dbReference type="EMBL" id="CYYP01000004">
    <property type="protein sequence ID" value="CUN73719.1"/>
    <property type="molecule type" value="Genomic_DNA"/>
</dbReference>
<proteinExistence type="predicted"/>
<dbReference type="AlphaFoldDB" id="A0A173ZDF0"/>
<dbReference type="Proteomes" id="UP000095468">
    <property type="component" value="Unassembled WGS sequence"/>
</dbReference>
<organism evidence="1 2">
    <name type="scientific">Collinsella aerofaciens</name>
    <dbReference type="NCBI Taxonomy" id="74426"/>
    <lineage>
        <taxon>Bacteria</taxon>
        <taxon>Bacillati</taxon>
        <taxon>Actinomycetota</taxon>
        <taxon>Coriobacteriia</taxon>
        <taxon>Coriobacteriales</taxon>
        <taxon>Coriobacteriaceae</taxon>
        <taxon>Collinsella</taxon>
    </lineage>
</organism>
<reference evidence="1 2" key="1">
    <citation type="submission" date="2015-09" db="EMBL/GenBank/DDBJ databases">
        <authorList>
            <consortium name="Pathogen Informatics"/>
        </authorList>
    </citation>
    <scope>NUCLEOTIDE SEQUENCE [LARGE SCALE GENOMIC DNA]</scope>
    <source>
        <strain evidence="1 2">2789STDY5608823</strain>
    </source>
</reference>
<gene>
    <name evidence="1" type="ORF">ERS852381_00599</name>
</gene>
<evidence type="ECO:0000313" key="2">
    <source>
        <dbReference type="Proteomes" id="UP000095468"/>
    </source>
</evidence>
<sequence>MDEELDYLWETLGLEITADLWPERDKIHPTLRPAITVMQAKYRRASFLIMRVSWHAGLPDLKRIQASLVELSGMPTVISEAHLEQRQRERLQQQRIPFICPGVQAYLPFMDEEYWSGKPNKHVKIYDPHEWAQLED</sequence>
<name>A0A173ZDF0_9ACTN</name>
<accession>A0A173ZDF0</accession>
<protein>
    <submittedName>
        <fullName evidence="1">Uncharacterized protein</fullName>
    </submittedName>
</protein>